<sequence length="184" mass="21041">MTSRLQTRLTFIGALTNHVRTLVEESEREVPDPRIAGSFARYSRIDKTKTQLCAARAHISPRVQIQRELSNAKVKSHVRDPEMRVRATPWRKSNHPTKRFGQLPKRSKSDILSHLKPDNSVAIDDAEIAECLADSRDSMLSRFHQSASHQFIWDELPKFSPQHAQHNGNLTKALPEPDHLRLLS</sequence>
<feature type="compositionally biased region" description="Basic and acidic residues" evidence="1">
    <location>
        <begin position="175"/>
        <end position="184"/>
    </location>
</feature>
<name>A0A4C1SIY2_EUMVA</name>
<dbReference type="OrthoDB" id="6764815at2759"/>
<evidence type="ECO:0000313" key="2">
    <source>
        <dbReference type="EMBL" id="GBP01090.1"/>
    </source>
</evidence>
<proteinExistence type="predicted"/>
<accession>A0A4C1SIY2</accession>
<protein>
    <submittedName>
        <fullName evidence="2">Uncharacterized protein</fullName>
    </submittedName>
</protein>
<dbReference type="EMBL" id="BGZK01003419">
    <property type="protein sequence ID" value="GBP01090.1"/>
    <property type="molecule type" value="Genomic_DNA"/>
</dbReference>
<reference evidence="2 3" key="1">
    <citation type="journal article" date="2019" name="Commun. Biol.">
        <title>The bagworm genome reveals a unique fibroin gene that provides high tensile strength.</title>
        <authorList>
            <person name="Kono N."/>
            <person name="Nakamura H."/>
            <person name="Ohtoshi R."/>
            <person name="Tomita M."/>
            <person name="Numata K."/>
            <person name="Arakawa K."/>
        </authorList>
    </citation>
    <scope>NUCLEOTIDE SEQUENCE [LARGE SCALE GENOMIC DNA]</scope>
</reference>
<keyword evidence="3" id="KW-1185">Reference proteome</keyword>
<comment type="caution">
    <text evidence="2">The sequence shown here is derived from an EMBL/GenBank/DDBJ whole genome shotgun (WGS) entry which is preliminary data.</text>
</comment>
<dbReference type="AlphaFoldDB" id="A0A4C1SIY2"/>
<gene>
    <name evidence="2" type="ORF">EVAR_101286_1</name>
</gene>
<dbReference type="Proteomes" id="UP000299102">
    <property type="component" value="Unassembled WGS sequence"/>
</dbReference>
<feature type="region of interest" description="Disordered" evidence="1">
    <location>
        <begin position="163"/>
        <end position="184"/>
    </location>
</feature>
<evidence type="ECO:0000313" key="3">
    <source>
        <dbReference type="Proteomes" id="UP000299102"/>
    </source>
</evidence>
<organism evidence="2 3">
    <name type="scientific">Eumeta variegata</name>
    <name type="common">Bagworm moth</name>
    <name type="synonym">Eumeta japonica</name>
    <dbReference type="NCBI Taxonomy" id="151549"/>
    <lineage>
        <taxon>Eukaryota</taxon>
        <taxon>Metazoa</taxon>
        <taxon>Ecdysozoa</taxon>
        <taxon>Arthropoda</taxon>
        <taxon>Hexapoda</taxon>
        <taxon>Insecta</taxon>
        <taxon>Pterygota</taxon>
        <taxon>Neoptera</taxon>
        <taxon>Endopterygota</taxon>
        <taxon>Lepidoptera</taxon>
        <taxon>Glossata</taxon>
        <taxon>Ditrysia</taxon>
        <taxon>Tineoidea</taxon>
        <taxon>Psychidae</taxon>
        <taxon>Oiketicinae</taxon>
        <taxon>Eumeta</taxon>
    </lineage>
</organism>
<evidence type="ECO:0000256" key="1">
    <source>
        <dbReference type="SAM" id="MobiDB-lite"/>
    </source>
</evidence>